<reference evidence="1" key="1">
    <citation type="submission" date="2021-02" db="EMBL/GenBank/DDBJ databases">
        <authorList>
            <person name="Nowell W R."/>
        </authorList>
    </citation>
    <scope>NUCLEOTIDE SEQUENCE</scope>
</reference>
<organism evidence="1 2">
    <name type="scientific">Rotaria magnacalcarata</name>
    <dbReference type="NCBI Taxonomy" id="392030"/>
    <lineage>
        <taxon>Eukaryota</taxon>
        <taxon>Metazoa</taxon>
        <taxon>Spiralia</taxon>
        <taxon>Gnathifera</taxon>
        <taxon>Rotifera</taxon>
        <taxon>Eurotatoria</taxon>
        <taxon>Bdelloidea</taxon>
        <taxon>Philodinida</taxon>
        <taxon>Philodinidae</taxon>
        <taxon>Rotaria</taxon>
    </lineage>
</organism>
<protein>
    <submittedName>
        <fullName evidence="1">Uncharacterized protein</fullName>
    </submittedName>
</protein>
<evidence type="ECO:0000313" key="2">
    <source>
        <dbReference type="Proteomes" id="UP000676336"/>
    </source>
</evidence>
<dbReference type="Proteomes" id="UP000676336">
    <property type="component" value="Unassembled WGS sequence"/>
</dbReference>
<gene>
    <name evidence="1" type="ORF">SMN809_LOCUS46262</name>
</gene>
<proteinExistence type="predicted"/>
<dbReference type="EMBL" id="CAJOBI010143528">
    <property type="protein sequence ID" value="CAF4778935.1"/>
    <property type="molecule type" value="Genomic_DNA"/>
</dbReference>
<feature type="non-terminal residue" evidence="1">
    <location>
        <position position="62"/>
    </location>
</feature>
<feature type="non-terminal residue" evidence="1">
    <location>
        <position position="1"/>
    </location>
</feature>
<accession>A0A8S3B7W1</accession>
<dbReference type="AlphaFoldDB" id="A0A8S3B7W1"/>
<sequence>TPTVRYELNTTNDTSSSSSTTQVYWLTYQLPNAVISNVSLVSADLKLISSSLENLINLDKTL</sequence>
<evidence type="ECO:0000313" key="1">
    <source>
        <dbReference type="EMBL" id="CAF4778935.1"/>
    </source>
</evidence>
<comment type="caution">
    <text evidence="1">The sequence shown here is derived from an EMBL/GenBank/DDBJ whole genome shotgun (WGS) entry which is preliminary data.</text>
</comment>
<name>A0A8S3B7W1_9BILA</name>